<reference evidence="1" key="1">
    <citation type="submission" date="2019-10" db="EMBL/GenBank/DDBJ databases">
        <authorList>
            <consortium name="DOE Joint Genome Institute"/>
            <person name="Kuo A."/>
            <person name="Miyauchi S."/>
            <person name="Kiss E."/>
            <person name="Drula E."/>
            <person name="Kohler A."/>
            <person name="Sanchez-Garcia M."/>
            <person name="Andreopoulos B."/>
            <person name="Barry K.W."/>
            <person name="Bonito G."/>
            <person name="Buee M."/>
            <person name="Carver A."/>
            <person name="Chen C."/>
            <person name="Cichocki N."/>
            <person name="Clum A."/>
            <person name="Culley D."/>
            <person name="Crous P.W."/>
            <person name="Fauchery L."/>
            <person name="Girlanda M."/>
            <person name="Hayes R."/>
            <person name="Keri Z."/>
            <person name="Labutti K."/>
            <person name="Lipzen A."/>
            <person name="Lombard V."/>
            <person name="Magnuson J."/>
            <person name="Maillard F."/>
            <person name="Morin E."/>
            <person name="Murat C."/>
            <person name="Nolan M."/>
            <person name="Ohm R."/>
            <person name="Pangilinan J."/>
            <person name="Pereira M."/>
            <person name="Perotto S."/>
            <person name="Peter M."/>
            <person name="Riley R."/>
            <person name="Sitrit Y."/>
            <person name="Stielow B."/>
            <person name="Szollosi G."/>
            <person name="Zifcakova L."/>
            <person name="Stursova M."/>
            <person name="Spatafora J.W."/>
            <person name="Tedersoo L."/>
            <person name="Vaario L.-M."/>
            <person name="Yamada A."/>
            <person name="Yan M."/>
            <person name="Wang P."/>
            <person name="Xu J."/>
            <person name="Bruns T."/>
            <person name="Baldrian P."/>
            <person name="Vilgalys R."/>
            <person name="Henrissat B."/>
            <person name="Grigoriev I.V."/>
            <person name="Hibbett D."/>
            <person name="Nagy L.G."/>
            <person name="Martin F.M."/>
        </authorList>
    </citation>
    <scope>NUCLEOTIDE SEQUENCE</scope>
    <source>
        <strain evidence="1">P2</strain>
    </source>
</reference>
<keyword evidence="1" id="KW-0645">Protease</keyword>
<proteinExistence type="predicted"/>
<accession>A0ACB6ZQU7</accession>
<protein>
    <submittedName>
        <fullName evidence="1">Serine protease</fullName>
    </submittedName>
</protein>
<comment type="caution">
    <text evidence="1">The sequence shown here is derived from an EMBL/GenBank/DDBJ whole genome shotgun (WGS) entry which is preliminary data.</text>
</comment>
<name>A0ACB6ZQU7_THEGA</name>
<evidence type="ECO:0000313" key="1">
    <source>
        <dbReference type="EMBL" id="KAF9651864.1"/>
    </source>
</evidence>
<organism evidence="1 2">
    <name type="scientific">Thelephora ganbajun</name>
    <name type="common">Ganba fungus</name>
    <dbReference type="NCBI Taxonomy" id="370292"/>
    <lineage>
        <taxon>Eukaryota</taxon>
        <taxon>Fungi</taxon>
        <taxon>Dikarya</taxon>
        <taxon>Basidiomycota</taxon>
        <taxon>Agaricomycotina</taxon>
        <taxon>Agaricomycetes</taxon>
        <taxon>Thelephorales</taxon>
        <taxon>Thelephoraceae</taxon>
        <taxon>Thelephora</taxon>
    </lineage>
</organism>
<dbReference type="Proteomes" id="UP000886501">
    <property type="component" value="Unassembled WGS sequence"/>
</dbReference>
<dbReference type="EMBL" id="MU117972">
    <property type="protein sequence ID" value="KAF9651864.1"/>
    <property type="molecule type" value="Genomic_DNA"/>
</dbReference>
<reference evidence="1" key="2">
    <citation type="journal article" date="2020" name="Nat. Commun.">
        <title>Large-scale genome sequencing of mycorrhizal fungi provides insights into the early evolution of symbiotic traits.</title>
        <authorList>
            <person name="Miyauchi S."/>
            <person name="Kiss E."/>
            <person name="Kuo A."/>
            <person name="Drula E."/>
            <person name="Kohler A."/>
            <person name="Sanchez-Garcia M."/>
            <person name="Morin E."/>
            <person name="Andreopoulos B."/>
            <person name="Barry K.W."/>
            <person name="Bonito G."/>
            <person name="Buee M."/>
            <person name="Carver A."/>
            <person name="Chen C."/>
            <person name="Cichocki N."/>
            <person name="Clum A."/>
            <person name="Culley D."/>
            <person name="Crous P.W."/>
            <person name="Fauchery L."/>
            <person name="Girlanda M."/>
            <person name="Hayes R.D."/>
            <person name="Keri Z."/>
            <person name="LaButti K."/>
            <person name="Lipzen A."/>
            <person name="Lombard V."/>
            <person name="Magnuson J."/>
            <person name="Maillard F."/>
            <person name="Murat C."/>
            <person name="Nolan M."/>
            <person name="Ohm R.A."/>
            <person name="Pangilinan J."/>
            <person name="Pereira M.F."/>
            <person name="Perotto S."/>
            <person name="Peter M."/>
            <person name="Pfister S."/>
            <person name="Riley R."/>
            <person name="Sitrit Y."/>
            <person name="Stielow J.B."/>
            <person name="Szollosi G."/>
            <person name="Zifcakova L."/>
            <person name="Stursova M."/>
            <person name="Spatafora J.W."/>
            <person name="Tedersoo L."/>
            <person name="Vaario L.M."/>
            <person name="Yamada A."/>
            <person name="Yan M."/>
            <person name="Wang P."/>
            <person name="Xu J."/>
            <person name="Bruns T."/>
            <person name="Baldrian P."/>
            <person name="Vilgalys R."/>
            <person name="Dunand C."/>
            <person name="Henrissat B."/>
            <person name="Grigoriev I.V."/>
            <person name="Hibbett D."/>
            <person name="Nagy L.G."/>
            <person name="Martin F.M."/>
        </authorList>
    </citation>
    <scope>NUCLEOTIDE SEQUENCE</scope>
    <source>
        <strain evidence="1">P2</strain>
    </source>
</reference>
<gene>
    <name evidence="1" type="ORF">BDM02DRAFT_3184119</name>
</gene>
<keyword evidence="1" id="KW-0378">Hydrolase</keyword>
<evidence type="ECO:0000313" key="2">
    <source>
        <dbReference type="Proteomes" id="UP000886501"/>
    </source>
</evidence>
<keyword evidence="2" id="KW-1185">Reference proteome</keyword>
<sequence length="397" mass="41911">MHKLSLVLGLLASVTPSLAAVATPFVEVQKYDGEVNKGSYIVRVRDGVPKSGVISRIGNLLDGDTKVTHDWDPEFFNGFAGKFSDNVIEVLESSIEVEYIAEDGIMTTSDVQNDAPWGLARVSTRKKLAKQDPFALDYQYQYLSNPGVGVDIYVVDTGIFIDHPDFEGRARWGGVFCQECAEADGNGHGTHVAGTAGGRRSGIAKAANLIAVKVLSDKGSGSVSDIISGLQWIKAQHQASGRPSIATMSLGGSVSFPLDEAVRQLIRSGIHCTVAAGNSNTDAALTSPANTPGAITVAASDITDSRAYYSNYGRVVSVFAPGSNITSTWIDGSYHTISGTSMATPHVAGLVAYFLNIIGPDASPATMSGYIKRVATKGALSNVPLLTSNYLVYNNIV</sequence>